<sequence>MAYLQKAVNARVVICSIDVGNSTSSVSFLYAEGKDEFKDLKNKVYRVDNWPDHREKNVLIPSRLCYLDKKPYLYGENARRPGRRDKKWVLVESFKRQVNSLESNDVSDLDRGDFDPFPQGVTLRDIYRDWVTFLFNAGSKAFLESRNGTDVHADLWRKRICVFVVPNGWNEPEQAHLRELLHEAKCVEDCNNIRFARESEADLHYGLFLGFEKLTRPVNLSFFICNVGSSTGDLGFYKVTNTNPLHYEEVKPADSFQVATIVDQEVAAERDYQDPAPAENDYENMDPVYNVLKHLNKFRQGITGDAAPKYIVLEGGLGRDKASRERIINALKPDITVLTLSDANSSELPSQGRGLPTVDGALYSCIYNFITARKAPYYYGCLASVPFDKNIREHRRRREHGLHYIAGKSFVPGAWETIVPLGELVKDGAGRKKDFTIYSRERPSGRHPTTVVLYATKEENPQWVFERKSLVPGAREICKIVAEIDTDEIKVEEKQLPNGEKSFTASYTLDINFGSVTSVATVLWKRSNGMMGSKMASFSPPNDTTSDWHTNEHQGDKEDHRNVDDKGPSKTPRGNTGEKENNPPPPYDDDGKAVIDTGIYYVANPRNRHGLGQACWDSKKHLIKEWYLGFDRESHTFTIGPNLGGARGWEARKCPLTGYERDHPYDLDRVLAWQTTDSPPKKTWYAVRATNLGGDHYRILSNRGGFAWTIASEAKSNHDYLEILLRPLDLNDINQVWELVPKPSR</sequence>
<comment type="caution">
    <text evidence="2">The sequence shown here is derived from an EMBL/GenBank/DDBJ whole genome shotgun (WGS) entry which is preliminary data.</text>
</comment>
<dbReference type="EMBL" id="JABXXO010000013">
    <property type="protein sequence ID" value="KAF7761898.1"/>
    <property type="molecule type" value="Genomic_DNA"/>
</dbReference>
<evidence type="ECO:0000256" key="1">
    <source>
        <dbReference type="SAM" id="MobiDB-lite"/>
    </source>
</evidence>
<dbReference type="AlphaFoldDB" id="A0A8H7C4H8"/>
<organism evidence="2 3">
    <name type="scientific">Agaricus bisporus var. burnettii</name>
    <dbReference type="NCBI Taxonomy" id="192524"/>
    <lineage>
        <taxon>Eukaryota</taxon>
        <taxon>Fungi</taxon>
        <taxon>Dikarya</taxon>
        <taxon>Basidiomycota</taxon>
        <taxon>Agaricomycotina</taxon>
        <taxon>Agaricomycetes</taxon>
        <taxon>Agaricomycetidae</taxon>
        <taxon>Agaricales</taxon>
        <taxon>Agaricineae</taxon>
        <taxon>Agaricaceae</taxon>
        <taxon>Agaricus</taxon>
    </lineage>
</organism>
<evidence type="ECO:0000313" key="2">
    <source>
        <dbReference type="EMBL" id="KAF7761898.1"/>
    </source>
</evidence>
<evidence type="ECO:0000313" key="3">
    <source>
        <dbReference type="Proteomes" id="UP000629468"/>
    </source>
</evidence>
<feature type="compositionally biased region" description="Polar residues" evidence="1">
    <location>
        <begin position="539"/>
        <end position="548"/>
    </location>
</feature>
<dbReference type="Proteomes" id="UP000629468">
    <property type="component" value="Unassembled WGS sequence"/>
</dbReference>
<feature type="compositionally biased region" description="Basic and acidic residues" evidence="1">
    <location>
        <begin position="549"/>
        <end position="568"/>
    </location>
</feature>
<accession>A0A8H7C4H8</accession>
<dbReference type="Gene3D" id="3.30.420.40">
    <property type="match status" value="1"/>
</dbReference>
<gene>
    <name evidence="2" type="ORF">Agabi119p4_9890</name>
</gene>
<protein>
    <submittedName>
        <fullName evidence="2">Uncharacterized protein</fullName>
    </submittedName>
</protein>
<proteinExistence type="predicted"/>
<feature type="region of interest" description="Disordered" evidence="1">
    <location>
        <begin position="534"/>
        <end position="591"/>
    </location>
</feature>
<name>A0A8H7C4H8_AGABI</name>
<reference evidence="2 3" key="1">
    <citation type="journal article" name="Sci. Rep.">
        <title>Telomere-to-telomere assembled and centromere annotated genomes of the two main subspecies of the button mushroom Agaricus bisporus reveal especially polymorphic chromosome ends.</title>
        <authorList>
            <person name="Sonnenberg A.S.M."/>
            <person name="Sedaghat-Telgerd N."/>
            <person name="Lavrijssen B."/>
            <person name="Ohm R.A."/>
            <person name="Hendrickx P.M."/>
            <person name="Scholtmeijer K."/>
            <person name="Baars J.J.P."/>
            <person name="van Peer A."/>
        </authorList>
    </citation>
    <scope>NUCLEOTIDE SEQUENCE [LARGE SCALE GENOMIC DNA]</scope>
    <source>
        <strain evidence="2 3">H119_p4</strain>
    </source>
</reference>